<keyword evidence="1" id="KW-1133">Transmembrane helix</keyword>
<proteinExistence type="predicted"/>
<organism evidence="2 3">
    <name type="scientific">Candidatus Gottesmanbacteria bacterium GW2011_GWB1_43_11</name>
    <dbReference type="NCBI Taxonomy" id="1618446"/>
    <lineage>
        <taxon>Bacteria</taxon>
        <taxon>Candidatus Gottesmaniibacteriota</taxon>
    </lineage>
</organism>
<protein>
    <submittedName>
        <fullName evidence="2">Uncharacterized protein</fullName>
    </submittedName>
</protein>
<name>A0A0G1FK23_9BACT</name>
<accession>A0A0G1FK23</accession>
<dbReference type="AlphaFoldDB" id="A0A0G1FK23"/>
<evidence type="ECO:0000313" key="3">
    <source>
        <dbReference type="Proteomes" id="UP000034050"/>
    </source>
</evidence>
<feature type="transmembrane region" description="Helical" evidence="1">
    <location>
        <begin position="21"/>
        <end position="41"/>
    </location>
</feature>
<sequence>MPRRKSRSSSNSFISPINPSLHFVIFLILALVLVVVVAAAMQKTSTDTRALLVCPQQSTDQVRLVEELSKRCPYGVQFVKDQNNCGVWVCRTSPAPKATIAPKKVR</sequence>
<evidence type="ECO:0000256" key="1">
    <source>
        <dbReference type="SAM" id="Phobius"/>
    </source>
</evidence>
<reference evidence="2 3" key="1">
    <citation type="journal article" date="2015" name="Nature">
        <title>rRNA introns, odd ribosomes, and small enigmatic genomes across a large radiation of phyla.</title>
        <authorList>
            <person name="Brown C.T."/>
            <person name="Hug L.A."/>
            <person name="Thomas B.C."/>
            <person name="Sharon I."/>
            <person name="Castelle C.J."/>
            <person name="Singh A."/>
            <person name="Wilkins M.J."/>
            <person name="Williams K.H."/>
            <person name="Banfield J.F."/>
        </authorList>
    </citation>
    <scope>NUCLEOTIDE SEQUENCE [LARGE SCALE GENOMIC DNA]</scope>
</reference>
<keyword evidence="1" id="KW-0472">Membrane</keyword>
<evidence type="ECO:0000313" key="2">
    <source>
        <dbReference type="EMBL" id="KKS87213.1"/>
    </source>
</evidence>
<dbReference type="Proteomes" id="UP000034050">
    <property type="component" value="Unassembled WGS sequence"/>
</dbReference>
<gene>
    <name evidence="2" type="ORF">UV61_C0003G0066</name>
</gene>
<keyword evidence="1" id="KW-0812">Transmembrane</keyword>
<dbReference type="EMBL" id="LCFD01000003">
    <property type="protein sequence ID" value="KKS87213.1"/>
    <property type="molecule type" value="Genomic_DNA"/>
</dbReference>
<dbReference type="STRING" id="1618446.UV61_C0003G0066"/>
<comment type="caution">
    <text evidence="2">The sequence shown here is derived from an EMBL/GenBank/DDBJ whole genome shotgun (WGS) entry which is preliminary data.</text>
</comment>